<evidence type="ECO:0000313" key="2">
    <source>
        <dbReference type="Proteomes" id="UP000596276"/>
    </source>
</evidence>
<accession>A0A7U2MR65</accession>
<dbReference type="VEuPathDB" id="FungiDB:F9C07_993"/>
<organism evidence="1 2">
    <name type="scientific">Aspergillus flavus (strain ATCC 200026 / FGSC A1120 / IAM 13836 / NRRL 3357 / JCM 12722 / SRRC 167)</name>
    <dbReference type="NCBI Taxonomy" id="332952"/>
    <lineage>
        <taxon>Eukaryota</taxon>
        <taxon>Fungi</taxon>
        <taxon>Dikarya</taxon>
        <taxon>Ascomycota</taxon>
        <taxon>Pezizomycotina</taxon>
        <taxon>Eurotiomycetes</taxon>
        <taxon>Eurotiomycetidae</taxon>
        <taxon>Eurotiales</taxon>
        <taxon>Aspergillaceae</taxon>
        <taxon>Aspergillus</taxon>
        <taxon>Aspergillus subgen. Circumdati</taxon>
    </lineage>
</organism>
<sequence>MVDGESTDKAADNIYDIRHRCNPGCNSLQFFTKFKVDMFRGRIPGLKWYTLY</sequence>
<proteinExistence type="predicted"/>
<gene>
    <name evidence="1" type="ORF">F9C07_993</name>
</gene>
<keyword evidence="2" id="KW-1185">Reference proteome</keyword>
<protein>
    <submittedName>
        <fullName evidence="1">Uncharacterized protein</fullName>
    </submittedName>
</protein>
<evidence type="ECO:0000313" key="1">
    <source>
        <dbReference type="EMBL" id="QRD88010.1"/>
    </source>
</evidence>
<reference evidence="2" key="1">
    <citation type="journal article" date="2021" name="G3 (Bethesda)">
        <title>Chromosome assembled and annotated genome sequence of Aspergillus flavus NRRL 3357.</title>
        <authorList>
            <person name="Skerker J.M."/>
            <person name="Pianalto K.M."/>
            <person name="Mondo S.J."/>
            <person name="Yang K."/>
            <person name="Arkin A.P."/>
            <person name="Keller N.P."/>
            <person name="Grigoriev I.V."/>
            <person name="Louise Glass N.L."/>
        </authorList>
    </citation>
    <scope>NUCLEOTIDE SEQUENCE [LARGE SCALE GENOMIC DNA]</scope>
    <source>
        <strain evidence="2">ATCC 200026 / FGSC A1120 / IAM 13836 / NRRL 3357 / JCM 12722 / SRRC 167</strain>
    </source>
</reference>
<dbReference type="EMBL" id="CP044619">
    <property type="protein sequence ID" value="QRD88010.1"/>
    <property type="molecule type" value="Genomic_DNA"/>
</dbReference>
<name>A0A7U2MR65_ASPFN</name>
<dbReference type="Proteomes" id="UP000596276">
    <property type="component" value="Chromosome 1"/>
</dbReference>
<dbReference type="AlphaFoldDB" id="A0A7U2MR65"/>